<feature type="domain" description="Peptidase M48" evidence="7">
    <location>
        <begin position="83"/>
        <end position="251"/>
    </location>
</feature>
<dbReference type="OrthoDB" id="9810445at2"/>
<sequence>MPVLALALVFIASGCTRGMNPVTGNTRALGYSWEEEIELGREADQQIQQQYGVYDDEEVSAYVDEVARRVLAESHMRRSDTPQQFRDTEFTFRVLDSPIVNAFALPAGYIYVSRGLLAHLNNEAQLAMVLGHEIGHVAARHASQRAARQQLTQIGLLGGAVVGQSVLGGEAGSQILNLGGTAAQLISLSYSRDHERESDALGVEYSALAGYEASEGAAFFTALKRQRDQSGQALPAWQSSHPDPGNREVRVRQMAEEWRSRASMTERNEPAYRSAINGIVVGNDPRQGFTENNTFYHPELRFQFPVPTSYQVVNQTQQVVMVSPNEDALIGLTFAEEDTPEAAVQSFVSQQGLTVVSQDTRRFNGVTAQRALVEGQQQNGSTVRVLAYFFEHEGTPLMFQALTSGAQYDTYRAAFVRTIEGFAPLTQPDKLNRQPTRLYQQEADRSGPFRSFVDSSTLPDSMTLEDLAIMNQVGVDETIEAGQMLKLPR</sequence>
<evidence type="ECO:0000256" key="5">
    <source>
        <dbReference type="ARBA" id="ARBA00022833"/>
    </source>
</evidence>
<dbReference type="Pfam" id="PF01435">
    <property type="entry name" value="Peptidase_M48"/>
    <property type="match status" value="1"/>
</dbReference>
<dbReference type="InterPro" id="IPR051156">
    <property type="entry name" value="Mito/Outer_Membr_Metalloprot"/>
</dbReference>
<dbReference type="GO" id="GO:0004222">
    <property type="term" value="F:metalloendopeptidase activity"/>
    <property type="evidence" value="ECO:0007669"/>
    <property type="project" value="InterPro"/>
</dbReference>
<dbReference type="Gene3D" id="3.30.2010.10">
    <property type="entry name" value="Metalloproteases ('zincins'), catalytic domain"/>
    <property type="match status" value="1"/>
</dbReference>
<dbReference type="InterPro" id="IPR001915">
    <property type="entry name" value="Peptidase_M48"/>
</dbReference>
<organism evidence="8 9">
    <name type="scientific">Longimonas halophila</name>
    <dbReference type="NCBI Taxonomy" id="1469170"/>
    <lineage>
        <taxon>Bacteria</taxon>
        <taxon>Pseudomonadati</taxon>
        <taxon>Rhodothermota</taxon>
        <taxon>Rhodothermia</taxon>
        <taxon>Rhodothermales</taxon>
        <taxon>Salisaetaceae</taxon>
        <taxon>Longimonas</taxon>
    </lineage>
</organism>
<name>A0A2H3NVQ9_9BACT</name>
<proteinExistence type="predicted"/>
<keyword evidence="4" id="KW-0378">Hydrolase</keyword>
<comment type="caution">
    <text evidence="8">The sequence shown here is derived from an EMBL/GenBank/DDBJ whole genome shotgun (WGS) entry which is preliminary data.</text>
</comment>
<dbReference type="GO" id="GO:0016020">
    <property type="term" value="C:membrane"/>
    <property type="evidence" value="ECO:0007669"/>
    <property type="project" value="TreeGrafter"/>
</dbReference>
<evidence type="ECO:0000313" key="9">
    <source>
        <dbReference type="Proteomes" id="UP000221024"/>
    </source>
</evidence>
<dbReference type="PANTHER" id="PTHR22726:SF24">
    <property type="entry name" value="M48 FAMILY METALLOPEPTIDASE"/>
    <property type="match status" value="1"/>
</dbReference>
<dbReference type="CDD" id="cd07333">
    <property type="entry name" value="M48C_bepA_like"/>
    <property type="match status" value="1"/>
</dbReference>
<keyword evidence="3" id="KW-0479">Metal-binding</keyword>
<evidence type="ECO:0000256" key="3">
    <source>
        <dbReference type="ARBA" id="ARBA00022723"/>
    </source>
</evidence>
<dbReference type="AlphaFoldDB" id="A0A2H3NVQ9"/>
<reference evidence="8 9" key="1">
    <citation type="submission" date="2017-10" db="EMBL/GenBank/DDBJ databases">
        <title>Draft genome of Longimonas halophila.</title>
        <authorList>
            <person name="Goh K.M."/>
            <person name="Shamsir M.S."/>
            <person name="Lim S.W."/>
        </authorList>
    </citation>
    <scope>NUCLEOTIDE SEQUENCE [LARGE SCALE GENOMIC DNA]</scope>
    <source>
        <strain evidence="8 9">KCTC 42399</strain>
    </source>
</reference>
<keyword evidence="9" id="KW-1185">Reference proteome</keyword>
<dbReference type="PANTHER" id="PTHR22726">
    <property type="entry name" value="METALLOENDOPEPTIDASE OMA1"/>
    <property type="match status" value="1"/>
</dbReference>
<keyword evidence="6" id="KW-0482">Metalloprotease</keyword>
<dbReference type="Gene3D" id="3.40.1000.10">
    <property type="entry name" value="Mog1/PsbP, alpha/beta/alpha sandwich"/>
    <property type="match status" value="1"/>
</dbReference>
<keyword evidence="2" id="KW-0645">Protease</keyword>
<keyword evidence="5" id="KW-0862">Zinc</keyword>
<protein>
    <submittedName>
        <fullName evidence="8">Peptidase M48</fullName>
    </submittedName>
</protein>
<evidence type="ECO:0000256" key="6">
    <source>
        <dbReference type="ARBA" id="ARBA00023049"/>
    </source>
</evidence>
<dbReference type="Proteomes" id="UP000221024">
    <property type="component" value="Unassembled WGS sequence"/>
</dbReference>
<dbReference type="GO" id="GO:0046872">
    <property type="term" value="F:metal ion binding"/>
    <property type="evidence" value="ECO:0007669"/>
    <property type="project" value="UniProtKB-KW"/>
</dbReference>
<evidence type="ECO:0000256" key="2">
    <source>
        <dbReference type="ARBA" id="ARBA00022670"/>
    </source>
</evidence>
<evidence type="ECO:0000313" key="8">
    <source>
        <dbReference type="EMBL" id="PEN08787.1"/>
    </source>
</evidence>
<comment type="cofactor">
    <cofactor evidence="1">
        <name>Zn(2+)</name>
        <dbReference type="ChEBI" id="CHEBI:29105"/>
    </cofactor>
</comment>
<dbReference type="EMBL" id="PDEP01000002">
    <property type="protein sequence ID" value="PEN08787.1"/>
    <property type="molecule type" value="Genomic_DNA"/>
</dbReference>
<dbReference type="GO" id="GO:0051603">
    <property type="term" value="P:proteolysis involved in protein catabolic process"/>
    <property type="evidence" value="ECO:0007669"/>
    <property type="project" value="TreeGrafter"/>
</dbReference>
<evidence type="ECO:0000256" key="4">
    <source>
        <dbReference type="ARBA" id="ARBA00022801"/>
    </source>
</evidence>
<gene>
    <name evidence="8" type="ORF">CRI93_03250</name>
</gene>
<evidence type="ECO:0000259" key="7">
    <source>
        <dbReference type="Pfam" id="PF01435"/>
    </source>
</evidence>
<accession>A0A2H3NVQ9</accession>
<evidence type="ECO:0000256" key="1">
    <source>
        <dbReference type="ARBA" id="ARBA00001947"/>
    </source>
</evidence>